<dbReference type="InterPro" id="IPR036282">
    <property type="entry name" value="Glutathione-S-Trfase_C_sf"/>
</dbReference>
<dbReference type="SFLD" id="SFLDG00358">
    <property type="entry name" value="Main_(cytGST)"/>
    <property type="match status" value="1"/>
</dbReference>
<evidence type="ECO:0000259" key="1">
    <source>
        <dbReference type="PROSITE" id="PS50404"/>
    </source>
</evidence>
<dbReference type="Proteomes" id="UP001224997">
    <property type="component" value="Unassembled WGS sequence"/>
</dbReference>
<gene>
    <name evidence="3" type="ORF">Q5Y72_17355</name>
</gene>
<dbReference type="SUPFAM" id="SSF52833">
    <property type="entry name" value="Thioredoxin-like"/>
    <property type="match status" value="1"/>
</dbReference>
<dbReference type="InterPro" id="IPR010987">
    <property type="entry name" value="Glutathione-S-Trfase_C-like"/>
</dbReference>
<accession>A0ABT9JIH7</accession>
<comment type="caution">
    <text evidence="3">The sequence shown here is derived from an EMBL/GenBank/DDBJ whole genome shotgun (WGS) entry which is preliminary data.</text>
</comment>
<name>A0ABT9JIH7_9RHOB</name>
<keyword evidence="4" id="KW-1185">Reference proteome</keyword>
<dbReference type="InterPro" id="IPR040079">
    <property type="entry name" value="Glutathione_S-Trfase"/>
</dbReference>
<feature type="domain" description="GST N-terminal" evidence="1">
    <location>
        <begin position="1"/>
        <end position="83"/>
    </location>
</feature>
<dbReference type="PROSITE" id="PS50405">
    <property type="entry name" value="GST_CTER"/>
    <property type="match status" value="1"/>
</dbReference>
<dbReference type="InterPro" id="IPR004045">
    <property type="entry name" value="Glutathione_S-Trfase_N"/>
</dbReference>
<proteinExistence type="predicted"/>
<sequence>MSLTLWFHPLSSFCHKVLVALYDAGIAFTPRHVNPGDPADRAALAGMSPLGKMPVLQDHGRDAVICETSLIIAYLARHDPGARRLLPADPDQAMQAHVWDRVFDMHVQGAMQPVVNARLFMDPSAEPAVTAFAHRELDRAYAAADRHLAGRDWLAGDFGLADCAALPALFYAGILHPFAAHPHLSSYFERLIARPSAARVLDEARPVLDMFPFAEKIPARFR</sequence>
<evidence type="ECO:0000313" key="4">
    <source>
        <dbReference type="Proteomes" id="UP001224997"/>
    </source>
</evidence>
<protein>
    <submittedName>
        <fullName evidence="3">Glutathione S-transferase family protein</fullName>
    </submittedName>
</protein>
<evidence type="ECO:0000313" key="3">
    <source>
        <dbReference type="EMBL" id="MDP5308852.1"/>
    </source>
</evidence>
<dbReference type="SUPFAM" id="SSF47616">
    <property type="entry name" value="GST C-terminal domain-like"/>
    <property type="match status" value="1"/>
</dbReference>
<dbReference type="Gene3D" id="3.40.30.10">
    <property type="entry name" value="Glutaredoxin"/>
    <property type="match status" value="1"/>
</dbReference>
<dbReference type="PANTHER" id="PTHR44051">
    <property type="entry name" value="GLUTATHIONE S-TRANSFERASE-RELATED"/>
    <property type="match status" value="1"/>
</dbReference>
<evidence type="ECO:0000259" key="2">
    <source>
        <dbReference type="PROSITE" id="PS50405"/>
    </source>
</evidence>
<dbReference type="PROSITE" id="PS50404">
    <property type="entry name" value="GST_NTER"/>
    <property type="match status" value="1"/>
</dbReference>
<dbReference type="InterPro" id="IPR036249">
    <property type="entry name" value="Thioredoxin-like_sf"/>
</dbReference>
<dbReference type="EMBL" id="JAVAMQ010000024">
    <property type="protein sequence ID" value="MDP5308852.1"/>
    <property type="molecule type" value="Genomic_DNA"/>
</dbReference>
<feature type="domain" description="GST C-terminal" evidence="2">
    <location>
        <begin position="89"/>
        <end position="210"/>
    </location>
</feature>
<dbReference type="CDD" id="cd00570">
    <property type="entry name" value="GST_N_family"/>
    <property type="match status" value="1"/>
</dbReference>
<dbReference type="SFLD" id="SFLDS00019">
    <property type="entry name" value="Glutathione_Transferase_(cytos"/>
    <property type="match status" value="1"/>
</dbReference>
<dbReference type="RefSeq" id="WP_305964686.1">
    <property type="nucleotide sequence ID" value="NZ_JAVAMQ010000024.1"/>
</dbReference>
<dbReference type="Pfam" id="PF13417">
    <property type="entry name" value="GST_N_3"/>
    <property type="match status" value="1"/>
</dbReference>
<reference evidence="3 4" key="1">
    <citation type="submission" date="2023-08" db="EMBL/GenBank/DDBJ databases">
        <authorList>
            <person name="Park J.-S."/>
        </authorList>
    </citation>
    <scope>NUCLEOTIDE SEQUENCE [LARGE SCALE GENOMIC DNA]</scope>
    <source>
        <strain evidence="3 4">2205BS29-5</strain>
    </source>
</reference>
<dbReference type="PANTHER" id="PTHR44051:SF8">
    <property type="entry name" value="GLUTATHIONE S-TRANSFERASE GSTA"/>
    <property type="match status" value="1"/>
</dbReference>
<dbReference type="InterPro" id="IPR004046">
    <property type="entry name" value="GST_C"/>
</dbReference>
<organism evidence="3 4">
    <name type="scientific">Paracoccus spongiarum</name>
    <dbReference type="NCBI Taxonomy" id="3064387"/>
    <lineage>
        <taxon>Bacteria</taxon>
        <taxon>Pseudomonadati</taxon>
        <taxon>Pseudomonadota</taxon>
        <taxon>Alphaproteobacteria</taxon>
        <taxon>Rhodobacterales</taxon>
        <taxon>Paracoccaceae</taxon>
        <taxon>Paracoccus</taxon>
    </lineage>
</organism>
<dbReference type="Pfam" id="PF00043">
    <property type="entry name" value="GST_C"/>
    <property type="match status" value="1"/>
</dbReference>
<dbReference type="Gene3D" id="1.20.1050.10">
    <property type="match status" value="1"/>
</dbReference>